<evidence type="ECO:0000256" key="8">
    <source>
        <dbReference type="ARBA" id="ARBA00048791"/>
    </source>
</evidence>
<dbReference type="CDD" id="cd00959">
    <property type="entry name" value="DeoC"/>
    <property type="match status" value="1"/>
</dbReference>
<evidence type="ECO:0000256" key="7">
    <source>
        <dbReference type="ARBA" id="ARBA00032755"/>
    </source>
</evidence>
<dbReference type="InterPro" id="IPR011343">
    <property type="entry name" value="DeoC"/>
</dbReference>
<dbReference type="Gene3D" id="3.20.20.70">
    <property type="entry name" value="Aldolase class I"/>
    <property type="match status" value="1"/>
</dbReference>
<comment type="catalytic activity">
    <reaction evidence="8">
        <text>2-deoxy-D-ribose 5-phosphate = D-glyceraldehyde 3-phosphate + acetaldehyde</text>
        <dbReference type="Rhea" id="RHEA:12821"/>
        <dbReference type="ChEBI" id="CHEBI:15343"/>
        <dbReference type="ChEBI" id="CHEBI:59776"/>
        <dbReference type="ChEBI" id="CHEBI:62877"/>
        <dbReference type="EC" id="4.1.2.4"/>
    </reaction>
</comment>
<dbReference type="Proteomes" id="UP000887116">
    <property type="component" value="Unassembled WGS sequence"/>
</dbReference>
<dbReference type="GO" id="GO:0016052">
    <property type="term" value="P:carbohydrate catabolic process"/>
    <property type="evidence" value="ECO:0007669"/>
    <property type="project" value="TreeGrafter"/>
</dbReference>
<gene>
    <name evidence="9" type="primary">DERA</name>
    <name evidence="9" type="ORF">TNCT_9842</name>
</gene>
<evidence type="ECO:0000256" key="1">
    <source>
        <dbReference type="ARBA" id="ARBA00004816"/>
    </source>
</evidence>
<organism evidence="9 10">
    <name type="scientific">Trichonephila clavata</name>
    <name type="common">Joro spider</name>
    <name type="synonym">Nephila clavata</name>
    <dbReference type="NCBI Taxonomy" id="2740835"/>
    <lineage>
        <taxon>Eukaryota</taxon>
        <taxon>Metazoa</taxon>
        <taxon>Ecdysozoa</taxon>
        <taxon>Arthropoda</taxon>
        <taxon>Chelicerata</taxon>
        <taxon>Arachnida</taxon>
        <taxon>Araneae</taxon>
        <taxon>Araneomorphae</taxon>
        <taxon>Entelegynae</taxon>
        <taxon>Araneoidea</taxon>
        <taxon>Nephilidae</taxon>
        <taxon>Trichonephila</taxon>
    </lineage>
</organism>
<comment type="pathway">
    <text evidence="1">Carbohydrate degradation; 2-deoxy-D-ribose 1-phosphate degradation; D-glyceraldehyde 3-phosphate and acetaldehyde from 2-deoxy-alpha-D-ribose 1-phosphate: step 2/2.</text>
</comment>
<sequence>MSIRRNLGIDFDVCRLMFEGVAINLPAMKNIIPNQLGRRGKNNLAQGEALHPFHVQRVRLLQPDVHPRLHSDLLTKIDLLLRVVTCIDLTSLCGDDSECNVQRLCHKAENPIEPYLLKQLGVNPEKFHVGAVCVYPARVKDCVKTLKGLKSFVPVASVAAGFPSAQSHLDTKLYEIKCCVKDGAKEIDIVISRNLVLDGEWEELYNEVKAMKEACGSEISMKTIIAAGELGSLENIYKASIVCMAAGSDFIKTSTGKESVNATLVIGRTMARAIKAYYDKTGFEVGFKPAGGIRTAKEALLWQTMIRKELGCRWFYPHLFRIGASGLLSDIEQNIFLKFYGYVPPKCIFAYQ</sequence>
<dbReference type="GO" id="GO:0004139">
    <property type="term" value="F:deoxyribose-phosphate aldolase activity"/>
    <property type="evidence" value="ECO:0007669"/>
    <property type="project" value="UniProtKB-EC"/>
</dbReference>
<keyword evidence="4" id="KW-0456">Lyase</keyword>
<evidence type="ECO:0000256" key="4">
    <source>
        <dbReference type="ARBA" id="ARBA00023239"/>
    </source>
</evidence>
<evidence type="ECO:0000256" key="6">
    <source>
        <dbReference type="ARBA" id="ARBA00031814"/>
    </source>
</evidence>
<keyword evidence="10" id="KW-1185">Reference proteome</keyword>
<dbReference type="SMART" id="SM01133">
    <property type="entry name" value="DeoC"/>
    <property type="match status" value="1"/>
</dbReference>
<keyword evidence="5" id="KW-0704">Schiff base</keyword>
<dbReference type="Pfam" id="PF01791">
    <property type="entry name" value="DeoC"/>
    <property type="match status" value="1"/>
</dbReference>
<reference evidence="9" key="1">
    <citation type="submission" date="2020-07" db="EMBL/GenBank/DDBJ databases">
        <title>Multicomponent nature underlies the extraordinary mechanical properties of spider dragline silk.</title>
        <authorList>
            <person name="Kono N."/>
            <person name="Nakamura H."/>
            <person name="Mori M."/>
            <person name="Yoshida Y."/>
            <person name="Ohtoshi R."/>
            <person name="Malay A.D."/>
            <person name="Moran D.A.P."/>
            <person name="Tomita M."/>
            <person name="Numata K."/>
            <person name="Arakawa K."/>
        </authorList>
    </citation>
    <scope>NUCLEOTIDE SEQUENCE</scope>
</reference>
<dbReference type="EMBL" id="BMAO01031434">
    <property type="protein sequence ID" value="GFQ75020.1"/>
    <property type="molecule type" value="Genomic_DNA"/>
</dbReference>
<evidence type="ECO:0000256" key="3">
    <source>
        <dbReference type="ARBA" id="ARBA00012515"/>
    </source>
</evidence>
<dbReference type="InterPro" id="IPR013785">
    <property type="entry name" value="Aldolase_TIM"/>
</dbReference>
<comment type="caution">
    <text evidence="9">The sequence shown here is derived from an EMBL/GenBank/DDBJ whole genome shotgun (WGS) entry which is preliminary data.</text>
</comment>
<name>A0A8X6KG30_TRICU</name>
<evidence type="ECO:0000313" key="9">
    <source>
        <dbReference type="EMBL" id="GFQ75020.1"/>
    </source>
</evidence>
<protein>
    <recommendedName>
        <fullName evidence="3">deoxyribose-phosphate aldolase</fullName>
        <ecNumber evidence="3">4.1.2.4</ecNumber>
    </recommendedName>
    <alternativeName>
        <fullName evidence="7">2-deoxy-D-ribose 5-phosphate aldolase</fullName>
    </alternativeName>
    <alternativeName>
        <fullName evidence="6">Phosphodeoxyriboaldolase</fullName>
    </alternativeName>
</protein>
<evidence type="ECO:0000256" key="2">
    <source>
        <dbReference type="ARBA" id="ARBA00009473"/>
    </source>
</evidence>
<proteinExistence type="inferred from homology"/>
<dbReference type="PANTHER" id="PTHR10889">
    <property type="entry name" value="DEOXYRIBOSE-PHOSPHATE ALDOLASE"/>
    <property type="match status" value="1"/>
</dbReference>
<dbReference type="GO" id="GO:0005737">
    <property type="term" value="C:cytoplasm"/>
    <property type="evidence" value="ECO:0007669"/>
    <property type="project" value="InterPro"/>
</dbReference>
<dbReference type="PANTHER" id="PTHR10889:SF3">
    <property type="entry name" value="DEOXYRIBOSE-PHOSPHATE ALDOLASE"/>
    <property type="match status" value="1"/>
</dbReference>
<dbReference type="EC" id="4.1.2.4" evidence="3"/>
<dbReference type="AlphaFoldDB" id="A0A8X6KG30"/>
<evidence type="ECO:0000256" key="5">
    <source>
        <dbReference type="ARBA" id="ARBA00023270"/>
    </source>
</evidence>
<dbReference type="NCBIfam" id="TIGR00126">
    <property type="entry name" value="deoC"/>
    <property type="match status" value="1"/>
</dbReference>
<dbReference type="OrthoDB" id="70823at2759"/>
<evidence type="ECO:0000313" key="10">
    <source>
        <dbReference type="Proteomes" id="UP000887116"/>
    </source>
</evidence>
<comment type="similarity">
    <text evidence="2">Belongs to the DeoC/FbaB aldolase family. DeoC type 2 subfamily.</text>
</comment>
<dbReference type="GO" id="GO:0009264">
    <property type="term" value="P:deoxyribonucleotide catabolic process"/>
    <property type="evidence" value="ECO:0007669"/>
    <property type="project" value="InterPro"/>
</dbReference>
<accession>A0A8X6KG30</accession>
<dbReference type="InterPro" id="IPR002915">
    <property type="entry name" value="DeoC/FbaB/LacD_aldolase"/>
</dbReference>
<dbReference type="SUPFAM" id="SSF51569">
    <property type="entry name" value="Aldolase"/>
    <property type="match status" value="1"/>
</dbReference>